<accession>A0A7X5ZTV9</accession>
<name>A0A7X5ZTV9_9SPHN</name>
<feature type="transmembrane region" description="Helical" evidence="1">
    <location>
        <begin position="108"/>
        <end position="131"/>
    </location>
</feature>
<evidence type="ECO:0000313" key="2">
    <source>
        <dbReference type="EMBL" id="NIJ63390.1"/>
    </source>
</evidence>
<comment type="caution">
    <text evidence="2">The sequence shown here is derived from an EMBL/GenBank/DDBJ whole genome shotgun (WGS) entry which is preliminary data.</text>
</comment>
<dbReference type="Proteomes" id="UP000564677">
    <property type="component" value="Unassembled WGS sequence"/>
</dbReference>
<feature type="transmembrane region" description="Helical" evidence="1">
    <location>
        <begin position="42"/>
        <end position="64"/>
    </location>
</feature>
<proteinExistence type="predicted"/>
<evidence type="ECO:0000256" key="1">
    <source>
        <dbReference type="SAM" id="Phobius"/>
    </source>
</evidence>
<organism evidence="2 3">
    <name type="scientific">Sphingomonas leidyi</name>
    <dbReference type="NCBI Taxonomy" id="68569"/>
    <lineage>
        <taxon>Bacteria</taxon>
        <taxon>Pseudomonadati</taxon>
        <taxon>Pseudomonadota</taxon>
        <taxon>Alphaproteobacteria</taxon>
        <taxon>Sphingomonadales</taxon>
        <taxon>Sphingomonadaceae</taxon>
        <taxon>Sphingomonas</taxon>
    </lineage>
</organism>
<keyword evidence="1" id="KW-0472">Membrane</keyword>
<keyword evidence="1" id="KW-0812">Transmembrane</keyword>
<dbReference type="AlphaFoldDB" id="A0A7X5ZTV9"/>
<sequence length="194" mass="19654">MVRHAPRFKPLAAALAALAATLLLGGFGPALASPAGLLSWELFGLALTGGAGFLGWHLAQLTALPPGPAARAALPAALVPLIVFPHIGAAALLVPAALAVTLLPAERFAVVLALAGTLAALGAGPLAATAAGGTMLAAAWRCRARCPAANDNPSLERVPRFWPRFSPMPASLHYAREIARDSGSELGSSVNVQR</sequence>
<dbReference type="EMBL" id="JAASQV010000001">
    <property type="protein sequence ID" value="NIJ63390.1"/>
    <property type="molecule type" value="Genomic_DNA"/>
</dbReference>
<protein>
    <submittedName>
        <fullName evidence="2">Uncharacterized protein</fullName>
    </submittedName>
</protein>
<keyword evidence="1" id="KW-1133">Transmembrane helix</keyword>
<feature type="transmembrane region" description="Helical" evidence="1">
    <location>
        <begin position="76"/>
        <end position="102"/>
    </location>
</feature>
<keyword evidence="3" id="KW-1185">Reference proteome</keyword>
<evidence type="ECO:0000313" key="3">
    <source>
        <dbReference type="Proteomes" id="UP000564677"/>
    </source>
</evidence>
<gene>
    <name evidence="2" type="ORF">FHR20_000321</name>
</gene>
<dbReference type="RefSeq" id="WP_167297944.1">
    <property type="nucleotide sequence ID" value="NZ_JAASQV010000001.1"/>
</dbReference>
<reference evidence="2 3" key="1">
    <citation type="submission" date="2020-03" db="EMBL/GenBank/DDBJ databases">
        <title>Genomic Encyclopedia of Type Strains, Phase IV (KMG-IV): sequencing the most valuable type-strain genomes for metagenomic binning, comparative biology and taxonomic classification.</title>
        <authorList>
            <person name="Goeker M."/>
        </authorList>
    </citation>
    <scope>NUCLEOTIDE SEQUENCE [LARGE SCALE GENOMIC DNA]</scope>
    <source>
        <strain evidence="2 3">DSM 4733</strain>
    </source>
</reference>